<dbReference type="OrthoDB" id="7067492at2"/>
<dbReference type="EMBL" id="PVMZ01000004">
    <property type="protein sequence ID" value="PRX22754.1"/>
    <property type="molecule type" value="Genomic_DNA"/>
</dbReference>
<evidence type="ECO:0000313" key="1">
    <source>
        <dbReference type="EMBL" id="PRX22754.1"/>
    </source>
</evidence>
<evidence type="ECO:0000313" key="2">
    <source>
        <dbReference type="Proteomes" id="UP000239415"/>
    </source>
</evidence>
<sequence>MAVIDNIHERILATPAADAGRLLDRLGAPGDPLWPSPTWIPMRFDRPLAVGADGGHGPVRYHVTAYEPGRRIEYTFHPRIGLTGTHTAEILDHGPGSCVLRHRLVATPTGRMRLLWPALIRVCHDTVVEHLLDNAEHAVTGTVAQPVRYGRRARLAVAAESVRLRTVPVPENALALHAALPHPDLADAYAARVPPGTTPDPQAWADAIFRDPPAAVTALLRLRNAVVAPFGIERGDRSAFDTLTRTDREVLLGTDAGHLDFRASVLVEPDDDGTTITLSTHATARSASGRAYLALVRLLHPVVVRAMLRRAARNAVAPQTSRNVSATF</sequence>
<dbReference type="RefSeq" id="WP_106317664.1">
    <property type="nucleotide sequence ID" value="NZ_BOMO01000020.1"/>
</dbReference>
<gene>
    <name evidence="1" type="ORF">CLV67_104282</name>
</gene>
<accession>A0A2T0KH32</accession>
<comment type="caution">
    <text evidence="1">The sequence shown here is derived from an EMBL/GenBank/DDBJ whole genome shotgun (WGS) entry which is preliminary data.</text>
</comment>
<organism evidence="1 2">
    <name type="scientific">Actinoplanes italicus</name>
    <dbReference type="NCBI Taxonomy" id="113567"/>
    <lineage>
        <taxon>Bacteria</taxon>
        <taxon>Bacillati</taxon>
        <taxon>Actinomycetota</taxon>
        <taxon>Actinomycetes</taxon>
        <taxon>Micromonosporales</taxon>
        <taxon>Micromonosporaceae</taxon>
        <taxon>Actinoplanes</taxon>
    </lineage>
</organism>
<dbReference type="AlphaFoldDB" id="A0A2T0KH32"/>
<dbReference type="SUPFAM" id="SSF55961">
    <property type="entry name" value="Bet v1-like"/>
    <property type="match status" value="1"/>
</dbReference>
<dbReference type="Pfam" id="PF11066">
    <property type="entry name" value="DUF2867"/>
    <property type="match status" value="1"/>
</dbReference>
<name>A0A2T0KH32_9ACTN</name>
<dbReference type="Proteomes" id="UP000239415">
    <property type="component" value="Unassembled WGS sequence"/>
</dbReference>
<reference evidence="1 2" key="1">
    <citation type="submission" date="2018-03" db="EMBL/GenBank/DDBJ databases">
        <title>Genomic Encyclopedia of Archaeal and Bacterial Type Strains, Phase II (KMG-II): from individual species to whole genera.</title>
        <authorList>
            <person name="Goeker M."/>
        </authorList>
    </citation>
    <scope>NUCLEOTIDE SEQUENCE [LARGE SCALE GENOMIC DNA]</scope>
    <source>
        <strain evidence="1 2">DSM 43146</strain>
    </source>
</reference>
<keyword evidence="2" id="KW-1185">Reference proteome</keyword>
<dbReference type="InterPro" id="IPR021295">
    <property type="entry name" value="DUF2867"/>
</dbReference>
<protein>
    <submittedName>
        <fullName evidence="1">Uncharacterized protein DUF2867</fullName>
    </submittedName>
</protein>
<proteinExistence type="predicted"/>